<protein>
    <submittedName>
        <fullName evidence="2">Uncharacterized protein</fullName>
    </submittedName>
</protein>
<comment type="caution">
    <text evidence="2">The sequence shown here is derived from an EMBL/GenBank/DDBJ whole genome shotgun (WGS) entry which is preliminary data.</text>
</comment>
<sequence>MEDGGSGQEAMARESNKFDSNTQKSEAQQTQRNKDRSCTWAKGTTVSEQQGITEQIEVGMKMVSQMTSVAFELKILSSNGRAKRALRLACLDETYTRAGLCPEHPNPRIEPQTNISLPDPRSACHLTAHKPCPCTHQLQAPPTYYYCSKSHHHLPPQTLVEPVPAGTGDNHPPVPCAGSGPTWRQSIGSVSLASLSLVTPWVP</sequence>
<dbReference type="EMBL" id="BTGU01013398">
    <property type="protein sequence ID" value="GMN74113.1"/>
    <property type="molecule type" value="Genomic_DNA"/>
</dbReference>
<organism evidence="2 4">
    <name type="scientific">Ficus carica</name>
    <name type="common">Common fig</name>
    <dbReference type="NCBI Taxonomy" id="3494"/>
    <lineage>
        <taxon>Eukaryota</taxon>
        <taxon>Viridiplantae</taxon>
        <taxon>Streptophyta</taxon>
        <taxon>Embryophyta</taxon>
        <taxon>Tracheophyta</taxon>
        <taxon>Spermatophyta</taxon>
        <taxon>Magnoliopsida</taxon>
        <taxon>eudicotyledons</taxon>
        <taxon>Gunneridae</taxon>
        <taxon>Pentapetalae</taxon>
        <taxon>rosids</taxon>
        <taxon>fabids</taxon>
        <taxon>Rosales</taxon>
        <taxon>Moraceae</taxon>
        <taxon>Ficeae</taxon>
        <taxon>Ficus</taxon>
    </lineage>
</organism>
<keyword evidence="4" id="KW-1185">Reference proteome</keyword>
<accession>A0AA88EHC2</accession>
<evidence type="ECO:0000313" key="4">
    <source>
        <dbReference type="Proteomes" id="UP001187192"/>
    </source>
</evidence>
<evidence type="ECO:0000313" key="2">
    <source>
        <dbReference type="EMBL" id="GMN74113.1"/>
    </source>
</evidence>
<evidence type="ECO:0000313" key="3">
    <source>
        <dbReference type="EMBL" id="GMN74121.1"/>
    </source>
</evidence>
<dbReference type="EMBL" id="BTGU01013400">
    <property type="protein sequence ID" value="GMN74121.1"/>
    <property type="molecule type" value="Genomic_DNA"/>
</dbReference>
<gene>
    <name evidence="2" type="ORF">TIFTF001_053795</name>
    <name evidence="3" type="ORF">TIFTF001_053798</name>
</gene>
<reference evidence="2" key="1">
    <citation type="submission" date="2023-07" db="EMBL/GenBank/DDBJ databases">
        <title>draft genome sequence of fig (Ficus carica).</title>
        <authorList>
            <person name="Takahashi T."/>
            <person name="Nishimura K."/>
        </authorList>
    </citation>
    <scope>NUCLEOTIDE SEQUENCE</scope>
</reference>
<feature type="region of interest" description="Disordered" evidence="1">
    <location>
        <begin position="1"/>
        <end position="46"/>
    </location>
</feature>
<dbReference type="AlphaFoldDB" id="A0AA88EHC2"/>
<evidence type="ECO:0000256" key="1">
    <source>
        <dbReference type="SAM" id="MobiDB-lite"/>
    </source>
</evidence>
<proteinExistence type="predicted"/>
<feature type="compositionally biased region" description="Polar residues" evidence="1">
    <location>
        <begin position="18"/>
        <end position="31"/>
    </location>
</feature>
<name>A0AA88EHC2_FICCA</name>
<dbReference type="Proteomes" id="UP001187192">
    <property type="component" value="Unassembled WGS sequence"/>
</dbReference>